<gene>
    <name evidence="3" type="ORF">SELMODRAFT_133828</name>
</gene>
<dbReference type="NCBIfam" id="TIGR00756">
    <property type="entry name" value="PPR"/>
    <property type="match status" value="4"/>
</dbReference>
<dbReference type="InterPro" id="IPR002885">
    <property type="entry name" value="PPR_rpt"/>
</dbReference>
<dbReference type="AlphaFoldDB" id="D8T7J1"/>
<dbReference type="Gramene" id="EFJ07307">
    <property type="protein sequence ID" value="EFJ07307"/>
    <property type="gene ID" value="SELMODRAFT_133828"/>
</dbReference>
<feature type="repeat" description="PPR" evidence="2">
    <location>
        <begin position="5"/>
        <end position="39"/>
    </location>
</feature>
<dbReference type="EMBL" id="GL377686">
    <property type="protein sequence ID" value="EFJ07307.1"/>
    <property type="molecule type" value="Genomic_DNA"/>
</dbReference>
<dbReference type="InterPro" id="IPR011990">
    <property type="entry name" value="TPR-like_helical_dom_sf"/>
</dbReference>
<dbReference type="PANTHER" id="PTHR47926">
    <property type="entry name" value="PENTATRICOPEPTIDE REPEAT-CONTAINING PROTEIN"/>
    <property type="match status" value="1"/>
</dbReference>
<dbReference type="GO" id="GO:0003723">
    <property type="term" value="F:RNA binding"/>
    <property type="evidence" value="ECO:0007669"/>
    <property type="project" value="InterPro"/>
</dbReference>
<evidence type="ECO:0000256" key="2">
    <source>
        <dbReference type="PROSITE-ProRule" id="PRU00708"/>
    </source>
</evidence>
<dbReference type="InParanoid" id="D8T7J1"/>
<evidence type="ECO:0008006" key="5">
    <source>
        <dbReference type="Google" id="ProtNLM"/>
    </source>
</evidence>
<dbReference type="PROSITE" id="PS51375">
    <property type="entry name" value="PPR"/>
    <property type="match status" value="3"/>
</dbReference>
<dbReference type="STRING" id="88036.D8T7J1"/>
<dbReference type="GO" id="GO:0009451">
    <property type="term" value="P:RNA modification"/>
    <property type="evidence" value="ECO:0007669"/>
    <property type="project" value="InterPro"/>
</dbReference>
<dbReference type="Proteomes" id="UP000001514">
    <property type="component" value="Unassembled WGS sequence"/>
</dbReference>
<proteinExistence type="predicted"/>
<protein>
    <recommendedName>
        <fullName evidence="5">Pentacotripeptide-repeat region of PRORP domain-containing protein</fullName>
    </recommendedName>
</protein>
<dbReference type="KEGG" id="smo:SELMODRAFT_133828"/>
<dbReference type="HOGENOM" id="CLU_002706_0_0_1"/>
<feature type="repeat" description="PPR" evidence="2">
    <location>
        <begin position="67"/>
        <end position="101"/>
    </location>
</feature>
<dbReference type="InterPro" id="IPR046960">
    <property type="entry name" value="PPR_At4g14850-like_plant"/>
</dbReference>
<organism evidence="4">
    <name type="scientific">Selaginella moellendorffii</name>
    <name type="common">Spikemoss</name>
    <dbReference type="NCBI Taxonomy" id="88036"/>
    <lineage>
        <taxon>Eukaryota</taxon>
        <taxon>Viridiplantae</taxon>
        <taxon>Streptophyta</taxon>
        <taxon>Embryophyta</taxon>
        <taxon>Tracheophyta</taxon>
        <taxon>Lycopodiopsida</taxon>
        <taxon>Selaginellales</taxon>
        <taxon>Selaginellaceae</taxon>
        <taxon>Selaginella</taxon>
    </lineage>
</organism>
<evidence type="ECO:0000313" key="4">
    <source>
        <dbReference type="Proteomes" id="UP000001514"/>
    </source>
</evidence>
<evidence type="ECO:0000256" key="1">
    <source>
        <dbReference type="ARBA" id="ARBA00022737"/>
    </source>
</evidence>
<keyword evidence="1" id="KW-0677">Repeat</keyword>
<dbReference type="PANTHER" id="PTHR47926:SF382">
    <property type="entry name" value="PENTACOTRIPEPTIDE-REPEAT REGION OF PRORP DOMAIN-CONTAINING PROTEIN"/>
    <property type="match status" value="1"/>
</dbReference>
<feature type="repeat" description="PPR" evidence="2">
    <location>
        <begin position="265"/>
        <end position="299"/>
    </location>
</feature>
<sequence>MPTLNVVVCNTMVGAYTQAGHIEEAHIIFQRMPMVDVVTFNSILAGVVKGGTLDEALTFFSRSPEHDVVSWNSILHAYAQSGHLEEATAIFCLMPEWSCVSWNALLAAVCDFGSIDHAREVFSQMPQRNSVAWNTMIAAVGQKGEDLGQAKHLFDTMPGDRSLVTWAGLIGAFCSNSGPDDAKTALQLAPCWSSSVVSLIAVACVQDGRLHEARRWFEILPERDTLAWKMPMRDSMPWNAMVTAYAQTGHFLRAKETFDGIPHKCLVSWAAMLGGYAQSGRAEEGITLWRRLGQEGIAPNEIAFTSALALCGGAGMIEEAARVFQSMAADHGVRPSREHYSAMVDALARAGHLEEAEELLASMPFPVNPVTTTSILSACNWHRDWTRGERAARGLLEIDSSHSGHYISLARLVL</sequence>
<reference evidence="3 4" key="1">
    <citation type="journal article" date="2011" name="Science">
        <title>The Selaginella genome identifies genetic changes associated with the evolution of vascular plants.</title>
        <authorList>
            <person name="Banks J.A."/>
            <person name="Nishiyama T."/>
            <person name="Hasebe M."/>
            <person name="Bowman J.L."/>
            <person name="Gribskov M."/>
            <person name="dePamphilis C."/>
            <person name="Albert V.A."/>
            <person name="Aono N."/>
            <person name="Aoyama T."/>
            <person name="Ambrose B.A."/>
            <person name="Ashton N.W."/>
            <person name="Axtell M.J."/>
            <person name="Barker E."/>
            <person name="Barker M.S."/>
            <person name="Bennetzen J.L."/>
            <person name="Bonawitz N.D."/>
            <person name="Chapple C."/>
            <person name="Cheng C."/>
            <person name="Correa L.G."/>
            <person name="Dacre M."/>
            <person name="DeBarry J."/>
            <person name="Dreyer I."/>
            <person name="Elias M."/>
            <person name="Engstrom E.M."/>
            <person name="Estelle M."/>
            <person name="Feng L."/>
            <person name="Finet C."/>
            <person name="Floyd S.K."/>
            <person name="Frommer W.B."/>
            <person name="Fujita T."/>
            <person name="Gramzow L."/>
            <person name="Gutensohn M."/>
            <person name="Harholt J."/>
            <person name="Hattori M."/>
            <person name="Heyl A."/>
            <person name="Hirai T."/>
            <person name="Hiwatashi Y."/>
            <person name="Ishikawa M."/>
            <person name="Iwata M."/>
            <person name="Karol K.G."/>
            <person name="Koehler B."/>
            <person name="Kolukisaoglu U."/>
            <person name="Kubo M."/>
            <person name="Kurata T."/>
            <person name="Lalonde S."/>
            <person name="Li K."/>
            <person name="Li Y."/>
            <person name="Litt A."/>
            <person name="Lyons E."/>
            <person name="Manning G."/>
            <person name="Maruyama T."/>
            <person name="Michael T.P."/>
            <person name="Mikami K."/>
            <person name="Miyazaki S."/>
            <person name="Morinaga S."/>
            <person name="Murata T."/>
            <person name="Mueller-Roeber B."/>
            <person name="Nelson D.R."/>
            <person name="Obara M."/>
            <person name="Oguri Y."/>
            <person name="Olmstead R.G."/>
            <person name="Onodera N."/>
            <person name="Petersen B.L."/>
            <person name="Pils B."/>
            <person name="Prigge M."/>
            <person name="Rensing S.A."/>
            <person name="Riano-Pachon D.M."/>
            <person name="Roberts A.W."/>
            <person name="Sato Y."/>
            <person name="Scheller H.V."/>
            <person name="Schulz B."/>
            <person name="Schulz C."/>
            <person name="Shakirov E.V."/>
            <person name="Shibagaki N."/>
            <person name="Shinohara N."/>
            <person name="Shippen D.E."/>
            <person name="Soerensen I."/>
            <person name="Sotooka R."/>
            <person name="Sugimoto N."/>
            <person name="Sugita M."/>
            <person name="Sumikawa N."/>
            <person name="Tanurdzic M."/>
            <person name="Theissen G."/>
            <person name="Ulvskov P."/>
            <person name="Wakazuki S."/>
            <person name="Weng J.K."/>
            <person name="Willats W.W."/>
            <person name="Wipf D."/>
            <person name="Wolf P.G."/>
            <person name="Yang L."/>
            <person name="Zimmer A.D."/>
            <person name="Zhu Q."/>
            <person name="Mitros T."/>
            <person name="Hellsten U."/>
            <person name="Loque D."/>
            <person name="Otillar R."/>
            <person name="Salamov A."/>
            <person name="Schmutz J."/>
            <person name="Shapiro H."/>
            <person name="Lindquist E."/>
            <person name="Lucas S."/>
            <person name="Rokhsar D."/>
            <person name="Grigoriev I.V."/>
        </authorList>
    </citation>
    <scope>NUCLEOTIDE SEQUENCE [LARGE SCALE GENOMIC DNA]</scope>
</reference>
<accession>D8T7J1</accession>
<name>D8T7J1_SELML</name>
<dbReference type="Pfam" id="PF01535">
    <property type="entry name" value="PPR"/>
    <property type="match status" value="8"/>
</dbReference>
<evidence type="ECO:0000313" key="3">
    <source>
        <dbReference type="EMBL" id="EFJ07307.1"/>
    </source>
</evidence>
<dbReference type="FunFam" id="1.25.40.10:FF:000242">
    <property type="entry name" value="Pentatricopeptide repeat-containing protein"/>
    <property type="match status" value="1"/>
</dbReference>
<keyword evidence="4" id="KW-1185">Reference proteome</keyword>
<dbReference type="eggNOG" id="KOG4197">
    <property type="taxonomic scope" value="Eukaryota"/>
</dbReference>
<dbReference type="Gene3D" id="1.25.40.10">
    <property type="entry name" value="Tetratricopeptide repeat domain"/>
    <property type="match status" value="3"/>
</dbReference>